<gene>
    <name evidence="12" type="ORF">M9Y10_005123</name>
</gene>
<evidence type="ECO:0000259" key="11">
    <source>
        <dbReference type="PROSITE" id="PS50011"/>
    </source>
</evidence>
<keyword evidence="2 10" id="KW-0723">Serine/threonine-protein kinase</keyword>
<dbReference type="InterPro" id="IPR008271">
    <property type="entry name" value="Ser/Thr_kinase_AS"/>
</dbReference>
<dbReference type="PROSITE" id="PS00108">
    <property type="entry name" value="PROTEIN_KINASE_ST"/>
    <property type="match status" value="1"/>
</dbReference>
<evidence type="ECO:0000256" key="4">
    <source>
        <dbReference type="ARBA" id="ARBA00022741"/>
    </source>
</evidence>
<dbReference type="PANTHER" id="PTHR44899:SF10">
    <property type="entry name" value="NIMA-RELATED KINASE 2"/>
    <property type="match status" value="1"/>
</dbReference>
<dbReference type="PROSITE" id="PS50011">
    <property type="entry name" value="PROTEIN_KINASE_DOM"/>
    <property type="match status" value="1"/>
</dbReference>
<keyword evidence="3" id="KW-0808">Transferase</keyword>
<dbReference type="EC" id="2.7.11.1" evidence="1"/>
<sequence length="317" mass="37147">MQEYQLIERIGKGSFGKVWKAMRKSDGKIVALKKIDYHNISRSQKQLIINEINILRKINNDHVVRYLDRINEKDKCVINIIMEYCPGGDLQHLITKTKLSHEHISEEQIWLSLGELALALKDCHCGPDKVLHRDIKPGNIFIDEEGHVKLGDFGLAKKIDTDYTKTILGTPYYMCPEINKNTRYNEECDIWALGCVIYEMAALEPPFKGYSQESLKRNILYSPVTRFSTKYYSEYLWKIVSWMLEKDPKRRPNVKQILEYRNVALTLKLSKVRNDLKDVRHKTVALREKYEKLQGKQIEKFDFGLPVHQSENIEENE</sequence>
<dbReference type="GO" id="GO:0016301">
    <property type="term" value="F:kinase activity"/>
    <property type="evidence" value="ECO:0007669"/>
    <property type="project" value="UniProtKB-KW"/>
</dbReference>
<dbReference type="PIRSF" id="PIRSF000654">
    <property type="entry name" value="Integrin-linked_kinase"/>
    <property type="match status" value="1"/>
</dbReference>
<accession>A0ABR2JKU1</accession>
<evidence type="ECO:0000313" key="12">
    <source>
        <dbReference type="EMBL" id="KAK8878355.1"/>
    </source>
</evidence>
<dbReference type="Gene3D" id="3.30.200.20">
    <property type="entry name" value="Phosphorylase Kinase, domain 1"/>
    <property type="match status" value="1"/>
</dbReference>
<keyword evidence="6 9" id="KW-0067">ATP-binding</keyword>
<evidence type="ECO:0000256" key="7">
    <source>
        <dbReference type="ARBA" id="ARBA00047899"/>
    </source>
</evidence>
<dbReference type="InterPro" id="IPR011009">
    <property type="entry name" value="Kinase-like_dom_sf"/>
</dbReference>
<protein>
    <recommendedName>
        <fullName evidence="1">non-specific serine/threonine protein kinase</fullName>
        <ecNumber evidence="1">2.7.11.1</ecNumber>
    </recommendedName>
</protein>
<comment type="catalytic activity">
    <reaction evidence="8">
        <text>L-seryl-[protein] + ATP = O-phospho-L-seryl-[protein] + ADP + H(+)</text>
        <dbReference type="Rhea" id="RHEA:17989"/>
        <dbReference type="Rhea" id="RHEA-COMP:9863"/>
        <dbReference type="Rhea" id="RHEA-COMP:11604"/>
        <dbReference type="ChEBI" id="CHEBI:15378"/>
        <dbReference type="ChEBI" id="CHEBI:29999"/>
        <dbReference type="ChEBI" id="CHEBI:30616"/>
        <dbReference type="ChEBI" id="CHEBI:83421"/>
        <dbReference type="ChEBI" id="CHEBI:456216"/>
        <dbReference type="EC" id="2.7.11.1"/>
    </reaction>
</comment>
<dbReference type="InterPro" id="IPR017441">
    <property type="entry name" value="Protein_kinase_ATP_BS"/>
</dbReference>
<feature type="binding site" evidence="9">
    <location>
        <position position="33"/>
    </location>
    <ligand>
        <name>ATP</name>
        <dbReference type="ChEBI" id="CHEBI:30616"/>
    </ligand>
</feature>
<dbReference type="Proteomes" id="UP001470230">
    <property type="component" value="Unassembled WGS sequence"/>
</dbReference>
<evidence type="ECO:0000256" key="3">
    <source>
        <dbReference type="ARBA" id="ARBA00022679"/>
    </source>
</evidence>
<keyword evidence="13" id="KW-1185">Reference proteome</keyword>
<comment type="catalytic activity">
    <reaction evidence="7">
        <text>L-threonyl-[protein] + ATP = O-phospho-L-threonyl-[protein] + ADP + H(+)</text>
        <dbReference type="Rhea" id="RHEA:46608"/>
        <dbReference type="Rhea" id="RHEA-COMP:11060"/>
        <dbReference type="Rhea" id="RHEA-COMP:11605"/>
        <dbReference type="ChEBI" id="CHEBI:15378"/>
        <dbReference type="ChEBI" id="CHEBI:30013"/>
        <dbReference type="ChEBI" id="CHEBI:30616"/>
        <dbReference type="ChEBI" id="CHEBI:61977"/>
        <dbReference type="ChEBI" id="CHEBI:456216"/>
        <dbReference type="EC" id="2.7.11.1"/>
    </reaction>
</comment>
<evidence type="ECO:0000256" key="9">
    <source>
        <dbReference type="PROSITE-ProRule" id="PRU10141"/>
    </source>
</evidence>
<keyword evidence="5 12" id="KW-0418">Kinase</keyword>
<evidence type="ECO:0000256" key="1">
    <source>
        <dbReference type="ARBA" id="ARBA00012513"/>
    </source>
</evidence>
<dbReference type="InterPro" id="IPR000719">
    <property type="entry name" value="Prot_kinase_dom"/>
</dbReference>
<organism evidence="12 13">
    <name type="scientific">Tritrichomonas musculus</name>
    <dbReference type="NCBI Taxonomy" id="1915356"/>
    <lineage>
        <taxon>Eukaryota</taxon>
        <taxon>Metamonada</taxon>
        <taxon>Parabasalia</taxon>
        <taxon>Tritrichomonadida</taxon>
        <taxon>Tritrichomonadidae</taxon>
        <taxon>Tritrichomonas</taxon>
    </lineage>
</organism>
<keyword evidence="4 9" id="KW-0547">Nucleotide-binding</keyword>
<dbReference type="InterPro" id="IPR051131">
    <property type="entry name" value="NEK_Ser/Thr_kinase_NIMA"/>
</dbReference>
<dbReference type="PROSITE" id="PS00107">
    <property type="entry name" value="PROTEIN_KINASE_ATP"/>
    <property type="match status" value="1"/>
</dbReference>
<evidence type="ECO:0000313" key="13">
    <source>
        <dbReference type="Proteomes" id="UP001470230"/>
    </source>
</evidence>
<proteinExistence type="inferred from homology"/>
<comment type="caution">
    <text evidence="12">The sequence shown here is derived from an EMBL/GenBank/DDBJ whole genome shotgun (WGS) entry which is preliminary data.</text>
</comment>
<evidence type="ECO:0000256" key="2">
    <source>
        <dbReference type="ARBA" id="ARBA00022527"/>
    </source>
</evidence>
<evidence type="ECO:0000256" key="8">
    <source>
        <dbReference type="ARBA" id="ARBA00048679"/>
    </source>
</evidence>
<dbReference type="Gene3D" id="1.10.510.10">
    <property type="entry name" value="Transferase(Phosphotransferase) domain 1"/>
    <property type="match status" value="1"/>
</dbReference>
<dbReference type="SMART" id="SM00220">
    <property type="entry name" value="S_TKc"/>
    <property type="match status" value="1"/>
</dbReference>
<dbReference type="EMBL" id="JAPFFF010000011">
    <property type="protein sequence ID" value="KAK8878355.1"/>
    <property type="molecule type" value="Genomic_DNA"/>
</dbReference>
<evidence type="ECO:0000256" key="10">
    <source>
        <dbReference type="RuleBase" id="RU000304"/>
    </source>
</evidence>
<comment type="similarity">
    <text evidence="10">Belongs to the protein kinase superfamily.</text>
</comment>
<feature type="domain" description="Protein kinase" evidence="11">
    <location>
        <begin position="4"/>
        <end position="265"/>
    </location>
</feature>
<dbReference type="SUPFAM" id="SSF56112">
    <property type="entry name" value="Protein kinase-like (PK-like)"/>
    <property type="match status" value="1"/>
</dbReference>
<reference evidence="12 13" key="1">
    <citation type="submission" date="2024-04" db="EMBL/GenBank/DDBJ databases">
        <title>Tritrichomonas musculus Genome.</title>
        <authorList>
            <person name="Alves-Ferreira E."/>
            <person name="Grigg M."/>
            <person name="Lorenzi H."/>
            <person name="Galac M."/>
        </authorList>
    </citation>
    <scope>NUCLEOTIDE SEQUENCE [LARGE SCALE GENOMIC DNA]</scope>
    <source>
        <strain evidence="12 13">EAF2021</strain>
    </source>
</reference>
<evidence type="ECO:0000256" key="6">
    <source>
        <dbReference type="ARBA" id="ARBA00022840"/>
    </source>
</evidence>
<dbReference type="Pfam" id="PF00069">
    <property type="entry name" value="Pkinase"/>
    <property type="match status" value="1"/>
</dbReference>
<name>A0ABR2JKU1_9EUKA</name>
<evidence type="ECO:0000256" key="5">
    <source>
        <dbReference type="ARBA" id="ARBA00022777"/>
    </source>
</evidence>
<dbReference type="PANTHER" id="PTHR44899">
    <property type="entry name" value="CAMK FAMILY PROTEIN KINASE"/>
    <property type="match status" value="1"/>
</dbReference>